<accession>A0A6V7PHJ9</accession>
<organism evidence="1">
    <name type="scientific">Ananas comosus var. bracteatus</name>
    <name type="common">red pineapple</name>
    <dbReference type="NCBI Taxonomy" id="296719"/>
    <lineage>
        <taxon>Eukaryota</taxon>
        <taxon>Viridiplantae</taxon>
        <taxon>Streptophyta</taxon>
        <taxon>Embryophyta</taxon>
        <taxon>Tracheophyta</taxon>
        <taxon>Spermatophyta</taxon>
        <taxon>Magnoliopsida</taxon>
        <taxon>Liliopsida</taxon>
        <taxon>Poales</taxon>
        <taxon>Bromeliaceae</taxon>
        <taxon>Bromelioideae</taxon>
        <taxon>Ananas</taxon>
    </lineage>
</organism>
<evidence type="ECO:0000313" key="1">
    <source>
        <dbReference type="EMBL" id="CAD1830108.1"/>
    </source>
</evidence>
<protein>
    <recommendedName>
        <fullName evidence="2">Reverse transcriptase domain-containing protein</fullName>
    </recommendedName>
</protein>
<reference evidence="1" key="1">
    <citation type="submission" date="2020-07" db="EMBL/GenBank/DDBJ databases">
        <authorList>
            <person name="Lin J."/>
        </authorList>
    </citation>
    <scope>NUCLEOTIDE SEQUENCE</scope>
</reference>
<dbReference type="InterPro" id="IPR021109">
    <property type="entry name" value="Peptidase_aspartic_dom_sf"/>
</dbReference>
<sequence>MASHFCPVRVGDWIMPVDLLALHKLGEFDVVLGMDWLTKYYATIDCKDQTVTFREPGQAEVVYEDARVRLLFSSIQALLSAPNLDDPLSDNIAKYWKANEAEAIETGGNNSNDSSPNNYFSNASHELGGNEIICGLNRLYIITCLLPVEAV</sequence>
<name>A0A6V7PHJ9_ANACO</name>
<evidence type="ECO:0008006" key="2">
    <source>
        <dbReference type="Google" id="ProtNLM"/>
    </source>
</evidence>
<dbReference type="EMBL" id="LR862148">
    <property type="protein sequence ID" value="CAD1830108.1"/>
    <property type="molecule type" value="Genomic_DNA"/>
</dbReference>
<proteinExistence type="predicted"/>
<dbReference type="Pfam" id="PF08284">
    <property type="entry name" value="RVP_2"/>
    <property type="match status" value="1"/>
</dbReference>
<dbReference type="AlphaFoldDB" id="A0A6V7PHJ9"/>
<gene>
    <name evidence="1" type="ORF">CB5_LOCUS13319</name>
</gene>
<dbReference type="Gene3D" id="2.40.70.10">
    <property type="entry name" value="Acid Proteases"/>
    <property type="match status" value="1"/>
</dbReference>